<protein>
    <submittedName>
        <fullName evidence="1">Uncharacterized protein</fullName>
    </submittedName>
</protein>
<proteinExistence type="predicted"/>
<keyword evidence="2" id="KW-1185">Reference proteome</keyword>
<reference evidence="1 2" key="1">
    <citation type="submission" date="2018-03" db="EMBL/GenBank/DDBJ databases">
        <title>Massilia armeniaca sp. nov., isolated from desert soil.</title>
        <authorList>
            <person name="Huang H."/>
            <person name="Ren M."/>
        </authorList>
    </citation>
    <scope>NUCLEOTIDE SEQUENCE [LARGE SCALE GENOMIC DNA]</scope>
    <source>
        <strain evidence="1 2">ZMN-3</strain>
    </source>
</reference>
<evidence type="ECO:0000313" key="2">
    <source>
        <dbReference type="Proteomes" id="UP000240505"/>
    </source>
</evidence>
<gene>
    <name evidence="1" type="ORF">C9I28_04655</name>
</gene>
<dbReference type="Proteomes" id="UP000240505">
    <property type="component" value="Chromosome"/>
</dbReference>
<sequence length="80" mass="9097">MLDKNTNQRIVVRLHEENGPYIVVSDATDAQALQHLFDARYFVLYWIDTPDELRDQGGCRVFFGNGASVAKVQAILDEIE</sequence>
<name>A0A2R4C6C1_9BURK</name>
<dbReference type="AlphaFoldDB" id="A0A2R4C6C1"/>
<accession>A0A2R4C6C1</accession>
<dbReference type="RefSeq" id="WP_107140439.1">
    <property type="nucleotide sequence ID" value="NZ_CP028324.1"/>
</dbReference>
<organism evidence="1 2">
    <name type="scientific">Pseudoduganella armeniaca</name>
    <dbReference type="NCBI Taxonomy" id="2072590"/>
    <lineage>
        <taxon>Bacteria</taxon>
        <taxon>Pseudomonadati</taxon>
        <taxon>Pseudomonadota</taxon>
        <taxon>Betaproteobacteria</taxon>
        <taxon>Burkholderiales</taxon>
        <taxon>Oxalobacteraceae</taxon>
        <taxon>Telluria group</taxon>
        <taxon>Pseudoduganella</taxon>
    </lineage>
</organism>
<dbReference type="EMBL" id="CP028324">
    <property type="protein sequence ID" value="AVR95088.1"/>
    <property type="molecule type" value="Genomic_DNA"/>
</dbReference>
<dbReference type="KEGG" id="masz:C9I28_04655"/>
<evidence type="ECO:0000313" key="1">
    <source>
        <dbReference type="EMBL" id="AVR95088.1"/>
    </source>
</evidence>
<dbReference type="OrthoDB" id="7029025at2"/>